<gene>
    <name evidence="2" type="ORF">DVH24_006915</name>
</gene>
<proteinExistence type="predicted"/>
<comment type="caution">
    <text evidence="2">The sequence shown here is derived from an EMBL/GenBank/DDBJ whole genome shotgun (WGS) entry which is preliminary data.</text>
</comment>
<feature type="compositionally biased region" description="Basic and acidic residues" evidence="1">
    <location>
        <begin position="63"/>
        <end position="74"/>
    </location>
</feature>
<dbReference type="AlphaFoldDB" id="A0A498J642"/>
<evidence type="ECO:0000256" key="1">
    <source>
        <dbReference type="SAM" id="MobiDB-lite"/>
    </source>
</evidence>
<sequence length="107" mass="12183">MVFHMSQLTTLKSQSGWYPPNSNHERIMDIDEENTEAMELSTFNLSDMQGTTSAPSPSKRKTKEVNVEGKKEADDAMQEGWQKSSRECNARRRKRATVVCSETLVEI</sequence>
<feature type="compositionally biased region" description="Polar residues" evidence="1">
    <location>
        <begin position="46"/>
        <end position="56"/>
    </location>
</feature>
<accession>A0A498J642</accession>
<dbReference type="EMBL" id="RDQH01000334">
    <property type="protein sequence ID" value="RXH90970.1"/>
    <property type="molecule type" value="Genomic_DNA"/>
</dbReference>
<protein>
    <submittedName>
        <fullName evidence="2">Uncharacterized protein</fullName>
    </submittedName>
</protein>
<name>A0A498J642_MALDO</name>
<reference evidence="2 3" key="1">
    <citation type="submission" date="2018-10" db="EMBL/GenBank/DDBJ databases">
        <title>A high-quality apple genome assembly.</title>
        <authorList>
            <person name="Hu J."/>
        </authorList>
    </citation>
    <scope>NUCLEOTIDE SEQUENCE [LARGE SCALE GENOMIC DNA]</scope>
    <source>
        <strain evidence="3">cv. HFTH1</strain>
        <tissue evidence="2">Young leaf</tissue>
    </source>
</reference>
<organism evidence="2 3">
    <name type="scientific">Malus domestica</name>
    <name type="common">Apple</name>
    <name type="synonym">Pyrus malus</name>
    <dbReference type="NCBI Taxonomy" id="3750"/>
    <lineage>
        <taxon>Eukaryota</taxon>
        <taxon>Viridiplantae</taxon>
        <taxon>Streptophyta</taxon>
        <taxon>Embryophyta</taxon>
        <taxon>Tracheophyta</taxon>
        <taxon>Spermatophyta</taxon>
        <taxon>Magnoliopsida</taxon>
        <taxon>eudicotyledons</taxon>
        <taxon>Gunneridae</taxon>
        <taxon>Pentapetalae</taxon>
        <taxon>rosids</taxon>
        <taxon>fabids</taxon>
        <taxon>Rosales</taxon>
        <taxon>Rosaceae</taxon>
        <taxon>Amygdaloideae</taxon>
        <taxon>Maleae</taxon>
        <taxon>Malus</taxon>
    </lineage>
</organism>
<keyword evidence="3" id="KW-1185">Reference proteome</keyword>
<feature type="region of interest" description="Disordered" evidence="1">
    <location>
        <begin position="46"/>
        <end position="93"/>
    </location>
</feature>
<dbReference type="Proteomes" id="UP000290289">
    <property type="component" value="Chromosome 8"/>
</dbReference>
<evidence type="ECO:0000313" key="2">
    <source>
        <dbReference type="EMBL" id="RXH90970.1"/>
    </source>
</evidence>
<evidence type="ECO:0000313" key="3">
    <source>
        <dbReference type="Proteomes" id="UP000290289"/>
    </source>
</evidence>